<dbReference type="InterPro" id="IPR009057">
    <property type="entry name" value="Homeodomain-like_sf"/>
</dbReference>
<evidence type="ECO:0000259" key="6">
    <source>
        <dbReference type="PROSITE" id="PS50016"/>
    </source>
</evidence>
<dbReference type="InterPro" id="IPR019786">
    <property type="entry name" value="Zinc_finger_PHD-type_CS"/>
</dbReference>
<evidence type="ECO:0000313" key="8">
    <source>
        <dbReference type="EMBL" id="KAI5396797.1"/>
    </source>
</evidence>
<dbReference type="InterPro" id="IPR011011">
    <property type="entry name" value="Znf_FYVE_PHD"/>
</dbReference>
<dbReference type="SUPFAM" id="SSF46689">
    <property type="entry name" value="Homeodomain-like"/>
    <property type="match status" value="1"/>
</dbReference>
<evidence type="ECO:0000256" key="4">
    <source>
        <dbReference type="PROSITE-ProRule" id="PRU00146"/>
    </source>
</evidence>
<name>A0A9D4W843_PEA</name>
<keyword evidence="9" id="KW-1185">Reference proteome</keyword>
<feature type="domain" description="PHD-type" evidence="6">
    <location>
        <begin position="597"/>
        <end position="646"/>
    </location>
</feature>
<dbReference type="PROSITE" id="PS01359">
    <property type="entry name" value="ZF_PHD_1"/>
    <property type="match status" value="1"/>
</dbReference>
<evidence type="ECO:0008006" key="10">
    <source>
        <dbReference type="Google" id="ProtNLM"/>
    </source>
</evidence>
<protein>
    <recommendedName>
        <fullName evidence="10">Myb-like domain-containing protein</fullName>
    </recommendedName>
</protein>
<dbReference type="Proteomes" id="UP001058974">
    <property type="component" value="Chromosome 6"/>
</dbReference>
<accession>A0A9D4W843</accession>
<dbReference type="PANTHER" id="PTHR47863:SF4">
    <property type="entry name" value="RING_FYVE_PHD ZINC FINGER SUPERFAMILY PROTEIN"/>
    <property type="match status" value="1"/>
</dbReference>
<feature type="compositionally biased region" description="Basic and acidic residues" evidence="5">
    <location>
        <begin position="230"/>
        <end position="241"/>
    </location>
</feature>
<gene>
    <name evidence="8" type="ORF">KIW84_062863</name>
</gene>
<proteinExistence type="predicted"/>
<evidence type="ECO:0000256" key="3">
    <source>
        <dbReference type="ARBA" id="ARBA00022833"/>
    </source>
</evidence>
<dbReference type="AlphaFoldDB" id="A0A9D4W843"/>
<reference evidence="8 9" key="1">
    <citation type="journal article" date="2022" name="Nat. Genet.">
        <title>Improved pea reference genome and pan-genome highlight genomic features and evolutionary characteristics.</title>
        <authorList>
            <person name="Yang T."/>
            <person name="Liu R."/>
            <person name="Luo Y."/>
            <person name="Hu S."/>
            <person name="Wang D."/>
            <person name="Wang C."/>
            <person name="Pandey M.K."/>
            <person name="Ge S."/>
            <person name="Xu Q."/>
            <person name="Li N."/>
            <person name="Li G."/>
            <person name="Huang Y."/>
            <person name="Saxena R.K."/>
            <person name="Ji Y."/>
            <person name="Li M."/>
            <person name="Yan X."/>
            <person name="He Y."/>
            <person name="Liu Y."/>
            <person name="Wang X."/>
            <person name="Xiang C."/>
            <person name="Varshney R.K."/>
            <person name="Ding H."/>
            <person name="Gao S."/>
            <person name="Zong X."/>
        </authorList>
    </citation>
    <scope>NUCLEOTIDE SEQUENCE [LARGE SCALE GENOMIC DNA]</scope>
    <source>
        <strain evidence="8 9">cv. Zhongwan 6</strain>
    </source>
</reference>
<keyword evidence="2 4" id="KW-0863">Zinc-finger</keyword>
<evidence type="ECO:0000259" key="7">
    <source>
        <dbReference type="PROSITE" id="PS50090"/>
    </source>
</evidence>
<dbReference type="Gene3D" id="1.10.10.60">
    <property type="entry name" value="Homeodomain-like"/>
    <property type="match status" value="1"/>
</dbReference>
<evidence type="ECO:0000256" key="2">
    <source>
        <dbReference type="ARBA" id="ARBA00022771"/>
    </source>
</evidence>
<organism evidence="8 9">
    <name type="scientific">Pisum sativum</name>
    <name type="common">Garden pea</name>
    <name type="synonym">Lathyrus oleraceus</name>
    <dbReference type="NCBI Taxonomy" id="3888"/>
    <lineage>
        <taxon>Eukaryota</taxon>
        <taxon>Viridiplantae</taxon>
        <taxon>Streptophyta</taxon>
        <taxon>Embryophyta</taxon>
        <taxon>Tracheophyta</taxon>
        <taxon>Spermatophyta</taxon>
        <taxon>Magnoliopsida</taxon>
        <taxon>eudicotyledons</taxon>
        <taxon>Gunneridae</taxon>
        <taxon>Pentapetalae</taxon>
        <taxon>rosids</taxon>
        <taxon>fabids</taxon>
        <taxon>Fabales</taxon>
        <taxon>Fabaceae</taxon>
        <taxon>Papilionoideae</taxon>
        <taxon>50 kb inversion clade</taxon>
        <taxon>NPAAA clade</taxon>
        <taxon>Hologalegina</taxon>
        <taxon>IRL clade</taxon>
        <taxon>Fabeae</taxon>
        <taxon>Lathyrus</taxon>
    </lineage>
</organism>
<feature type="region of interest" description="Disordered" evidence="5">
    <location>
        <begin position="230"/>
        <end position="249"/>
    </location>
</feature>
<keyword evidence="3" id="KW-0862">Zinc</keyword>
<dbReference type="CDD" id="cd11660">
    <property type="entry name" value="SANT_TRF"/>
    <property type="match status" value="1"/>
</dbReference>
<dbReference type="PANTHER" id="PTHR47863">
    <property type="entry name" value="RING/FYVE/PHD ZINC FINGER SUPERFAMILY PROTEIN"/>
    <property type="match status" value="1"/>
</dbReference>
<dbReference type="InterPro" id="IPR013083">
    <property type="entry name" value="Znf_RING/FYVE/PHD"/>
</dbReference>
<dbReference type="SUPFAM" id="SSF57903">
    <property type="entry name" value="FYVE/PHD zinc finger"/>
    <property type="match status" value="1"/>
</dbReference>
<evidence type="ECO:0000256" key="5">
    <source>
        <dbReference type="SAM" id="MobiDB-lite"/>
    </source>
</evidence>
<dbReference type="Pfam" id="PF00249">
    <property type="entry name" value="Myb_DNA-binding"/>
    <property type="match status" value="1"/>
</dbReference>
<dbReference type="SMART" id="SM00717">
    <property type="entry name" value="SANT"/>
    <property type="match status" value="1"/>
</dbReference>
<dbReference type="Gramene" id="Psat06G0286300-T1">
    <property type="protein sequence ID" value="KAI5396797.1"/>
    <property type="gene ID" value="KIW84_062863"/>
</dbReference>
<feature type="compositionally biased region" description="Basic and acidic residues" evidence="5">
    <location>
        <begin position="319"/>
        <end position="331"/>
    </location>
</feature>
<evidence type="ECO:0000256" key="1">
    <source>
        <dbReference type="ARBA" id="ARBA00022723"/>
    </source>
</evidence>
<dbReference type="SMART" id="SM00249">
    <property type="entry name" value="PHD"/>
    <property type="match status" value="1"/>
</dbReference>
<dbReference type="GO" id="GO:0008270">
    <property type="term" value="F:zinc ion binding"/>
    <property type="evidence" value="ECO:0007669"/>
    <property type="project" value="UniProtKB-KW"/>
</dbReference>
<feature type="region of interest" description="Disordered" evidence="5">
    <location>
        <begin position="315"/>
        <end position="338"/>
    </location>
</feature>
<sequence>MDGKDEPHSSLPWHWIIESLAGFKETPLSTLQGSIQSNYFLNFNYFVFKFSDWIIKFTIRPFFLGLIDAAPIRHDDFCENTKELVALRCLEELYAPFSSSTLDSSVELDSSRSCEDVLREILHEVPLSNLRIAGGKLLKWDVNPFITDKRAGNVKCHLEKLKESILEGTLPLTDHLKERSGLFQTNRNRPHTVCVNDGKCNDHSVKDDGNSTYAEDMGAKENSVSIVLEDGNKSSKEDLPNNKRLSSKRNRVYSADKHLMSCFNEKQACINERDELLTTKKIKHWASTNFDSKKEKQVSRLEKEVSENSTEKVLISESVGHHTEKKNREAKSGGSLEPSYNRCSASNMCQSSGQNEAFHAESDIAYKATLTPQQKTSGGKPQSEHELDLQLKDLNCSQQTASSVKAQDDTGNGCGIEIPGDTVVYPGEKINLVMKKHKKRSLDTKCSEGGRLPVCEAVTGPLLVPESCIGMTTNIYPQHTSGVDPSHNKYIDETNYTVHVEPIPTYDGNAIKIQHITNQSQIQQKEPNVASLNVSRKPVANDKVVVDTVNDCVAELSNDSDEYHNEKIDLVAKKDEFLNSQHTFGQDLPAKTESTRQNLCMKCNEAGQLLVCKTTTCSLMVHKNCLGASAQLDAKGNFFCPFCAYSHTISEYLEAKKIASLARKELAIFISKGIRKEAVEHVYESGRQECIFSRKSYKCEHTPLAVNEENREDHAGEHANKVGNFPFERSQQQVPILVVHSSSFREKENVNNGLVGDVREEDDCEMLNAKSLTDERVEDREMGTDNVGGHGNEIFSSKKLKIVCANESNEEVLQNMTEHSMDGTVEPVWAHNTVRDEISKDECKKRIISRYSMRFRMHEVQNKIQESPQIRRKKIPWTAEEEELIQEGVQKFGFSDSKLPWKKILAFGSHLFEKNDRLRTPQDLKDKWKNMCKAHSKLK</sequence>
<dbReference type="InterPro" id="IPR001005">
    <property type="entry name" value="SANT/Myb"/>
</dbReference>
<evidence type="ECO:0000313" key="9">
    <source>
        <dbReference type="Proteomes" id="UP001058974"/>
    </source>
</evidence>
<dbReference type="PROSITE" id="PS50016">
    <property type="entry name" value="ZF_PHD_2"/>
    <property type="match status" value="1"/>
</dbReference>
<dbReference type="EMBL" id="JAMSHJ010000006">
    <property type="protein sequence ID" value="KAI5396797.1"/>
    <property type="molecule type" value="Genomic_DNA"/>
</dbReference>
<dbReference type="InterPro" id="IPR019787">
    <property type="entry name" value="Znf_PHD-finger"/>
</dbReference>
<dbReference type="PROSITE" id="PS50090">
    <property type="entry name" value="MYB_LIKE"/>
    <property type="match status" value="1"/>
</dbReference>
<keyword evidence="1" id="KW-0479">Metal-binding</keyword>
<dbReference type="InterPro" id="IPR001965">
    <property type="entry name" value="Znf_PHD"/>
</dbReference>
<dbReference type="Gene3D" id="3.30.40.10">
    <property type="entry name" value="Zinc/RING finger domain, C3HC4 (zinc finger)"/>
    <property type="match status" value="1"/>
</dbReference>
<comment type="caution">
    <text evidence="8">The sequence shown here is derived from an EMBL/GenBank/DDBJ whole genome shotgun (WGS) entry which is preliminary data.</text>
</comment>
<feature type="domain" description="Myb-like" evidence="7">
    <location>
        <begin position="869"/>
        <end position="932"/>
    </location>
</feature>